<organism evidence="1 2">
    <name type="scientific">Nitratireductor thuwali</name>
    <dbReference type="NCBI Taxonomy" id="2267699"/>
    <lineage>
        <taxon>Bacteria</taxon>
        <taxon>Pseudomonadati</taxon>
        <taxon>Pseudomonadota</taxon>
        <taxon>Alphaproteobacteria</taxon>
        <taxon>Hyphomicrobiales</taxon>
        <taxon>Phyllobacteriaceae</taxon>
        <taxon>Nitratireductor</taxon>
    </lineage>
</organism>
<dbReference type="InterPro" id="IPR018715">
    <property type="entry name" value="DUF2239"/>
</dbReference>
<dbReference type="RefSeq" id="WP_338528754.1">
    <property type="nucleotide sequence ID" value="NZ_CP030941.1"/>
</dbReference>
<dbReference type="Pfam" id="PF09998">
    <property type="entry name" value="DUF2239"/>
    <property type="match status" value="1"/>
</dbReference>
<protein>
    <recommendedName>
        <fullName evidence="3">DUF2239 domain-containing protein</fullName>
    </recommendedName>
</protein>
<gene>
    <name evidence="1" type="ORF">NTH_00763</name>
</gene>
<keyword evidence="2" id="KW-1185">Reference proteome</keyword>
<accession>A0ABY5MHY9</accession>
<reference evidence="1 2" key="1">
    <citation type="submission" date="2018-07" db="EMBL/GenBank/DDBJ databases">
        <title>Genome sequence of Nitratireductor thuwali#1536.</title>
        <authorList>
            <person name="Michoud G."/>
            <person name="Merlino G."/>
            <person name="Sefrji F.O."/>
            <person name="Daffonchio D."/>
        </authorList>
    </citation>
    <scope>NUCLEOTIDE SEQUENCE [LARGE SCALE GENOMIC DNA]</scope>
    <source>
        <strain evidence="2">Nit1536</strain>
    </source>
</reference>
<dbReference type="Proteomes" id="UP001342418">
    <property type="component" value="Chromosome"/>
</dbReference>
<dbReference type="EMBL" id="CP030941">
    <property type="protein sequence ID" value="UUP16318.1"/>
    <property type="molecule type" value="Genomic_DNA"/>
</dbReference>
<sequence length="193" mass="20746">MDVETAGFTAFDGERCVAQGAKRDVALKLKRDGRTENVLIFDDATGRQVDFDLTGSEAEMLARLDLPEAAPPARMASPVRGPGRPKLGVVAREVTLLPRHWDWLAGQPGGASAALRRLVDAARAANGDRDRARKAAAAADRFMLAMLGDKPGYEEAARALYAGDGAAFGKRIAEWPGDLRAYVQRLAEPAFAR</sequence>
<name>A0ABY5MHY9_9HYPH</name>
<evidence type="ECO:0008006" key="3">
    <source>
        <dbReference type="Google" id="ProtNLM"/>
    </source>
</evidence>
<proteinExistence type="predicted"/>
<evidence type="ECO:0000313" key="2">
    <source>
        <dbReference type="Proteomes" id="UP001342418"/>
    </source>
</evidence>
<evidence type="ECO:0000313" key="1">
    <source>
        <dbReference type="EMBL" id="UUP16318.1"/>
    </source>
</evidence>